<evidence type="ECO:0000259" key="10">
    <source>
        <dbReference type="Pfam" id="PF00883"/>
    </source>
</evidence>
<dbReference type="GO" id="GO:0005737">
    <property type="term" value="C:cytoplasm"/>
    <property type="evidence" value="ECO:0007669"/>
    <property type="project" value="InterPro"/>
</dbReference>
<evidence type="ECO:0000256" key="3">
    <source>
        <dbReference type="ARBA" id="ARBA00022670"/>
    </source>
</evidence>
<evidence type="ECO:0000256" key="2">
    <source>
        <dbReference type="ARBA" id="ARBA00022438"/>
    </source>
</evidence>
<comment type="similarity">
    <text evidence="1">Belongs to the peptidase M17 family.</text>
</comment>
<dbReference type="GO" id="GO:0006508">
    <property type="term" value="P:proteolysis"/>
    <property type="evidence" value="ECO:0007669"/>
    <property type="project" value="UniProtKB-KW"/>
</dbReference>
<dbReference type="AlphaFoldDB" id="A0A8H9YBV2"/>
<dbReference type="EMBL" id="JACHWT010000006">
    <property type="protein sequence ID" value="MBB3116407.1"/>
    <property type="molecule type" value="Genomic_DNA"/>
</dbReference>
<evidence type="ECO:0000256" key="1">
    <source>
        <dbReference type="ARBA" id="ARBA00009528"/>
    </source>
</evidence>
<evidence type="ECO:0000256" key="9">
    <source>
        <dbReference type="SAM" id="MobiDB-lite"/>
    </source>
</evidence>
<feature type="compositionally biased region" description="Gly residues" evidence="9">
    <location>
        <begin position="61"/>
        <end position="72"/>
    </location>
</feature>
<keyword evidence="4 11" id="KW-0378">Hydrolase</keyword>
<feature type="domain" description="Cytosol aminopeptidase" evidence="10">
    <location>
        <begin position="222"/>
        <end position="295"/>
    </location>
</feature>
<proteinExistence type="inferred from homology"/>
<sequence length="614" mass="60352">MSPRRRPRDTGAPTVDVPVPRPVPTVTAGAPRSGPEVVAARIVTTPPGPTAAVGVVRAPGEGTGAGDDGASGGATTAPGRATGRVTLAADGVWEVSVHPDATATDTAVGTATDTAAGTAVDTAWRTAGADLVRRLSDLVSHHPVRAKRHLVQVEVPADAPLGGIRRFVVGLTVGGHGAAVGTRATAPAVRDVHLDTSRTRLADADVAAAVADGQVTGSATALARDIVNAPTATASPAWVAGVARDRAAGIPGVKVKVRDADWMCRKGLTGVLAAAAGTSRPPVLLEMVWDPEKAAASAASSGDDGDPASPGDGAGTIGSLGRDRATVVLVGEGVTAGGAGSVPAGAAPWAGEEARRCAVAGAAAVIAAVDALARLGARRKVVALVPLVDLTAVPAGAVPGAADMPVVTGSDTGGATAGASAGGGVAAPPGSTGVTVCGGAVGPVDGDPVRVYGGTVVDTAGCAAAGAAGRARLLLADAVGYGVHKYRPSRVVTVGCLSPDTVVALGDRTGAVVTRSRGQAQRVTRRAARAGERWWPLPVPTYLDAATASPTADVSLCPEGPGVLVAAAVLRRFAGDTPAVHLDLGGAAASRECREDTDPLGTGFGARSLVEWLR</sequence>
<organism evidence="11 12">
    <name type="scientific">Corynebacterium bovis DSM 20582 = CIP 54.80</name>
    <dbReference type="NCBI Taxonomy" id="927655"/>
    <lineage>
        <taxon>Bacteria</taxon>
        <taxon>Bacillati</taxon>
        <taxon>Actinomycetota</taxon>
        <taxon>Actinomycetes</taxon>
        <taxon>Mycobacteriales</taxon>
        <taxon>Corynebacteriaceae</taxon>
        <taxon>Corynebacterium</taxon>
    </lineage>
</organism>
<keyword evidence="3" id="KW-0645">Protease</keyword>
<evidence type="ECO:0000313" key="12">
    <source>
        <dbReference type="Proteomes" id="UP000612712"/>
    </source>
</evidence>
<keyword evidence="2 11" id="KW-0031">Aminopeptidase</keyword>
<feature type="domain" description="Cytosol aminopeptidase" evidence="10">
    <location>
        <begin position="472"/>
        <end position="610"/>
    </location>
</feature>
<feature type="region of interest" description="Disordered" evidence="9">
    <location>
        <begin position="295"/>
        <end position="317"/>
    </location>
</feature>
<dbReference type="Proteomes" id="UP000612712">
    <property type="component" value="Unassembled WGS sequence"/>
</dbReference>
<dbReference type="PANTHER" id="PTHR11963">
    <property type="entry name" value="LEUCINE AMINOPEPTIDASE-RELATED"/>
    <property type="match status" value="1"/>
</dbReference>
<gene>
    <name evidence="11" type="ORF">FHU32_001642</name>
</gene>
<feature type="compositionally biased region" description="Low complexity" evidence="9">
    <location>
        <begin position="295"/>
        <end position="311"/>
    </location>
</feature>
<dbReference type="Gene3D" id="3.40.630.10">
    <property type="entry name" value="Zn peptidases"/>
    <property type="match status" value="2"/>
</dbReference>
<name>A0A8H9YBV2_9CORY</name>
<dbReference type="PANTHER" id="PTHR11963:SF23">
    <property type="entry name" value="CYTOSOL AMINOPEPTIDASE"/>
    <property type="match status" value="1"/>
</dbReference>
<dbReference type="GO" id="GO:0070006">
    <property type="term" value="F:metalloaminopeptidase activity"/>
    <property type="evidence" value="ECO:0007669"/>
    <property type="project" value="InterPro"/>
</dbReference>
<accession>A0A8H9YBV2</accession>
<evidence type="ECO:0000256" key="8">
    <source>
        <dbReference type="ARBA" id="ARBA00050061"/>
    </source>
</evidence>
<evidence type="ECO:0000256" key="6">
    <source>
        <dbReference type="ARBA" id="ARBA00049972"/>
    </source>
</evidence>
<dbReference type="SUPFAM" id="SSF53187">
    <property type="entry name" value="Zn-dependent exopeptidases"/>
    <property type="match status" value="2"/>
</dbReference>
<evidence type="ECO:0000256" key="4">
    <source>
        <dbReference type="ARBA" id="ARBA00022801"/>
    </source>
</evidence>
<evidence type="ECO:0000313" key="11">
    <source>
        <dbReference type="EMBL" id="MBB3116407.1"/>
    </source>
</evidence>
<dbReference type="InterPro" id="IPR000819">
    <property type="entry name" value="Peptidase_M17_C"/>
</dbReference>
<dbReference type="InterPro" id="IPR011356">
    <property type="entry name" value="Leucine_aapep/pepB"/>
</dbReference>
<feature type="region of interest" description="Disordered" evidence="9">
    <location>
        <begin position="57"/>
        <end position="80"/>
    </location>
</feature>
<evidence type="ECO:0000256" key="7">
    <source>
        <dbReference type="ARBA" id="ARBA00050021"/>
    </source>
</evidence>
<feature type="region of interest" description="Disordered" evidence="9">
    <location>
        <begin position="1"/>
        <end position="33"/>
    </location>
</feature>
<comment type="caution">
    <text evidence="11">The sequence shown here is derived from an EMBL/GenBank/DDBJ whole genome shotgun (WGS) entry which is preliminary data.</text>
</comment>
<protein>
    <recommendedName>
        <fullName evidence="7">Probable cytosol aminopeptidase</fullName>
    </recommendedName>
    <alternativeName>
        <fullName evidence="8">Leucine aminopeptidase</fullName>
    </alternativeName>
    <alternativeName>
        <fullName evidence="5">Leucyl aminopeptidase</fullName>
    </alternativeName>
</protein>
<dbReference type="GO" id="GO:0030145">
    <property type="term" value="F:manganese ion binding"/>
    <property type="evidence" value="ECO:0007669"/>
    <property type="project" value="InterPro"/>
</dbReference>
<evidence type="ECO:0000256" key="5">
    <source>
        <dbReference type="ARBA" id="ARBA00033172"/>
    </source>
</evidence>
<comment type="function">
    <text evidence="6">Presumably involved in the processing and regular turnover of intracellular proteins. Catalyzes the removal of unsubstituted N-terminal amino acids from various peptides.</text>
</comment>
<dbReference type="Pfam" id="PF00883">
    <property type="entry name" value="Peptidase_M17"/>
    <property type="match status" value="2"/>
</dbReference>
<reference evidence="11" key="1">
    <citation type="submission" date="2020-08" db="EMBL/GenBank/DDBJ databases">
        <title>Sequencing the genomes of 1000 actinobacteria strains.</title>
        <authorList>
            <person name="Klenk H.-P."/>
        </authorList>
    </citation>
    <scope>NUCLEOTIDE SEQUENCE</scope>
    <source>
        <strain evidence="11">DSM 20582</strain>
    </source>
</reference>